<evidence type="ECO:0000313" key="2">
    <source>
        <dbReference type="EnsemblMetazoa" id="Aqu2.1.32039_001"/>
    </source>
</evidence>
<organism evidence="2">
    <name type="scientific">Amphimedon queenslandica</name>
    <name type="common">Sponge</name>
    <dbReference type="NCBI Taxonomy" id="400682"/>
    <lineage>
        <taxon>Eukaryota</taxon>
        <taxon>Metazoa</taxon>
        <taxon>Porifera</taxon>
        <taxon>Demospongiae</taxon>
        <taxon>Heteroscleromorpha</taxon>
        <taxon>Haplosclerida</taxon>
        <taxon>Niphatidae</taxon>
        <taxon>Amphimedon</taxon>
    </lineage>
</organism>
<sequence>MVGPRSYTVNTSTGTIRRNRRHLNQLPPILDENDHPSEEEKRNPSSDLSDTPEKPHRRSLPSKQPDWYGNWTHYVT</sequence>
<feature type="compositionally biased region" description="Basic and acidic residues" evidence="1">
    <location>
        <begin position="32"/>
        <end position="44"/>
    </location>
</feature>
<reference evidence="2" key="1">
    <citation type="submission" date="2017-05" db="UniProtKB">
        <authorList>
            <consortium name="EnsemblMetazoa"/>
        </authorList>
    </citation>
    <scope>IDENTIFICATION</scope>
</reference>
<dbReference type="EnsemblMetazoa" id="Aqu2.1.32039_001">
    <property type="protein sequence ID" value="Aqu2.1.32039_001"/>
    <property type="gene ID" value="Aqu2.1.32039"/>
</dbReference>
<accession>A0A1X7UWY5</accession>
<dbReference type="AlphaFoldDB" id="A0A1X7UWY5"/>
<protein>
    <submittedName>
        <fullName evidence="2">Uncharacterized protein</fullName>
    </submittedName>
</protein>
<name>A0A1X7UWY5_AMPQE</name>
<feature type="compositionally biased region" description="Polar residues" evidence="1">
    <location>
        <begin position="7"/>
        <end position="16"/>
    </location>
</feature>
<proteinExistence type="predicted"/>
<feature type="region of interest" description="Disordered" evidence="1">
    <location>
        <begin position="1"/>
        <end position="76"/>
    </location>
</feature>
<evidence type="ECO:0000256" key="1">
    <source>
        <dbReference type="SAM" id="MobiDB-lite"/>
    </source>
</evidence>
<dbReference type="InParanoid" id="A0A1X7UWY5"/>